<accession>A0A812NHJ3</accession>
<proteinExistence type="predicted"/>
<dbReference type="InterPro" id="IPR018391">
    <property type="entry name" value="PQQ_b-propeller_rpt"/>
</dbReference>
<name>A0A812NHJ3_9DINO</name>
<dbReference type="Gene3D" id="2.130.10.10">
    <property type="entry name" value="YVTN repeat-like/Quinoprotein amine dehydrogenase"/>
    <property type="match status" value="2"/>
</dbReference>
<feature type="domain" description="Pyrrolo-quinoline quinone repeat" evidence="2">
    <location>
        <begin position="89"/>
        <end position="222"/>
    </location>
</feature>
<evidence type="ECO:0000313" key="4">
    <source>
        <dbReference type="Proteomes" id="UP000604046"/>
    </source>
</evidence>
<dbReference type="AlphaFoldDB" id="A0A812NHJ3"/>
<gene>
    <name evidence="3" type="ORF">SNAT2548_LOCUS16827</name>
</gene>
<dbReference type="Proteomes" id="UP000604046">
    <property type="component" value="Unassembled WGS sequence"/>
</dbReference>
<feature type="domain" description="Pyrrolo-quinoline quinone repeat" evidence="2">
    <location>
        <begin position="253"/>
        <end position="454"/>
    </location>
</feature>
<dbReference type="SMART" id="SM00564">
    <property type="entry name" value="PQQ"/>
    <property type="match status" value="4"/>
</dbReference>
<feature type="signal peptide" evidence="1">
    <location>
        <begin position="1"/>
        <end position="19"/>
    </location>
</feature>
<dbReference type="PANTHER" id="PTHR34512">
    <property type="entry name" value="CELL SURFACE PROTEIN"/>
    <property type="match status" value="1"/>
</dbReference>
<evidence type="ECO:0000313" key="3">
    <source>
        <dbReference type="EMBL" id="CAE7321105.1"/>
    </source>
</evidence>
<feature type="chain" id="PRO_5032708274" description="Pyrrolo-quinoline quinone repeat domain-containing protein" evidence="1">
    <location>
        <begin position="20"/>
        <end position="478"/>
    </location>
</feature>
<dbReference type="InterPro" id="IPR002372">
    <property type="entry name" value="PQQ_rpt_dom"/>
</dbReference>
<dbReference type="SUPFAM" id="SSF50998">
    <property type="entry name" value="Quinoprotein alcohol dehydrogenase-like"/>
    <property type="match status" value="2"/>
</dbReference>
<dbReference type="OrthoDB" id="406743at2759"/>
<dbReference type="InterPro" id="IPR011047">
    <property type="entry name" value="Quinoprotein_ADH-like_sf"/>
</dbReference>
<organism evidence="3 4">
    <name type="scientific">Symbiodinium natans</name>
    <dbReference type="NCBI Taxonomy" id="878477"/>
    <lineage>
        <taxon>Eukaryota</taxon>
        <taxon>Sar</taxon>
        <taxon>Alveolata</taxon>
        <taxon>Dinophyceae</taxon>
        <taxon>Suessiales</taxon>
        <taxon>Symbiodiniaceae</taxon>
        <taxon>Symbiodinium</taxon>
    </lineage>
</organism>
<dbReference type="Pfam" id="PF13360">
    <property type="entry name" value="PQQ_2"/>
    <property type="match status" value="2"/>
</dbReference>
<keyword evidence="4" id="KW-1185">Reference proteome</keyword>
<evidence type="ECO:0000259" key="2">
    <source>
        <dbReference type="Pfam" id="PF13360"/>
    </source>
</evidence>
<comment type="caution">
    <text evidence="3">The sequence shown here is derived from an EMBL/GenBank/DDBJ whole genome shotgun (WGS) entry which is preliminary data.</text>
</comment>
<keyword evidence="1" id="KW-0732">Signal</keyword>
<evidence type="ECO:0000256" key="1">
    <source>
        <dbReference type="SAM" id="SignalP"/>
    </source>
</evidence>
<protein>
    <recommendedName>
        <fullName evidence="2">Pyrrolo-quinoline quinone repeat domain-containing protein</fullName>
    </recommendedName>
</protein>
<dbReference type="InterPro" id="IPR015943">
    <property type="entry name" value="WD40/YVTN_repeat-like_dom_sf"/>
</dbReference>
<reference evidence="3" key="1">
    <citation type="submission" date="2021-02" db="EMBL/GenBank/DDBJ databases">
        <authorList>
            <person name="Dougan E. K."/>
            <person name="Rhodes N."/>
            <person name="Thang M."/>
            <person name="Chan C."/>
        </authorList>
    </citation>
    <scope>NUCLEOTIDE SEQUENCE</scope>
</reference>
<dbReference type="EMBL" id="CAJNDS010002092">
    <property type="protein sequence ID" value="CAE7321105.1"/>
    <property type="molecule type" value="Genomic_DNA"/>
</dbReference>
<dbReference type="PANTHER" id="PTHR34512:SF30">
    <property type="entry name" value="OUTER MEMBRANE PROTEIN ASSEMBLY FACTOR BAMB"/>
    <property type="match status" value="1"/>
</dbReference>
<sequence length="478" mass="51415">MALLRNAAVAITVCCASLAFDDVPLCEDDVGVPRFQLLQRSLSVMRGVRLDGRAPGRLAEWVGKNGNAIRSGSTMAVPPSVLATPSWTWTAPNNQLVRSSPIVDAEGAIYVSTSAGELFKFSREGRQLWKRSFNHHVFANPMYFENIYTLRDDCTFFALDAATGKTLWQKRAGHGSGPDTLTVIAAMDVVISSCFGEGEGTTLGGSTTVVALNATDGTIMWSFRADHPLYNWIGSIQEQSVLFSDQFGGTYRLNLWNGSVIWKVPPPSITGLSTGGLASGMNGIVYVTSNHEEVPNFRSGFVSAYSVSDGSLIWRRNTSYAANAGAAVSAGTRPFVVVPTGPNPAMALQVGAKDWEKYNNTDDFRKPGKLVVLDAFGGHTLWEYDFPDWYGVAANDTFEHNCLPDSFANPAIAGDDSIYVVGESGQLYRFRDTDGDGKVTVRDEISSHSTGNGFQGAPAISDGILAIAPCNGLQVFLS</sequence>